<dbReference type="Proteomes" id="UP001198242">
    <property type="component" value="Unassembled WGS sequence"/>
</dbReference>
<dbReference type="PANTHER" id="PTHR43280">
    <property type="entry name" value="ARAC-FAMILY TRANSCRIPTIONAL REGULATOR"/>
    <property type="match status" value="1"/>
</dbReference>
<evidence type="ECO:0000259" key="4">
    <source>
        <dbReference type="PROSITE" id="PS01124"/>
    </source>
</evidence>
<sequence>MFKPVSAKEERLLPVYVYGSESLEHQAQISRGKGFMLHSQISVCYSGEGVFTDHNNVSHKVQSGDIMYFTSATSNSYKPTSVPWKTDYIVMGGYALIELMRFLGYSKSGVIHLTENIKEKVYQNFKTIIELNNSNTENAHSICSRLLYTVLFDIASCIEGNPNNDKANLIKPCIDYIKSNYMHDISISALAEMIKVTPTYLGIIFKKVYNITPQKFLTNIRIENSKQLLVSNKNMSLSDVAINSGFNSESYFCNTFKKYIGITPTEYRSINTFGEI</sequence>
<evidence type="ECO:0000256" key="1">
    <source>
        <dbReference type="ARBA" id="ARBA00023015"/>
    </source>
</evidence>
<dbReference type="InterPro" id="IPR018060">
    <property type="entry name" value="HTH_AraC"/>
</dbReference>
<proteinExistence type="predicted"/>
<name>A0AAE3DXN1_9FIRM</name>
<dbReference type="InterPro" id="IPR009057">
    <property type="entry name" value="Homeodomain-like_sf"/>
</dbReference>
<dbReference type="InterPro" id="IPR020449">
    <property type="entry name" value="Tscrpt_reg_AraC-type_HTH"/>
</dbReference>
<keyword evidence="2" id="KW-0238">DNA-binding</keyword>
<reference evidence="5 6" key="1">
    <citation type="submission" date="2021-10" db="EMBL/GenBank/DDBJ databases">
        <title>Anaerobic single-cell dispensing facilitates the cultivation of human gut bacteria.</title>
        <authorList>
            <person name="Afrizal A."/>
        </authorList>
    </citation>
    <scope>NUCLEOTIDE SEQUENCE [LARGE SCALE GENOMIC DNA]</scope>
    <source>
        <strain evidence="5 6">CLA-AA-H232</strain>
    </source>
</reference>
<dbReference type="PRINTS" id="PR00032">
    <property type="entry name" value="HTHARAC"/>
</dbReference>
<evidence type="ECO:0000256" key="2">
    <source>
        <dbReference type="ARBA" id="ARBA00023125"/>
    </source>
</evidence>
<protein>
    <submittedName>
        <fullName evidence="5">Helix-turn-helix transcriptional regulator</fullName>
    </submittedName>
</protein>
<dbReference type="Gene3D" id="1.10.10.60">
    <property type="entry name" value="Homeodomain-like"/>
    <property type="match status" value="2"/>
</dbReference>
<dbReference type="AlphaFoldDB" id="A0AAE3DXN1"/>
<dbReference type="PANTHER" id="PTHR43280:SF28">
    <property type="entry name" value="HTH-TYPE TRANSCRIPTIONAL ACTIVATOR RHAS"/>
    <property type="match status" value="1"/>
</dbReference>
<dbReference type="InterPro" id="IPR018062">
    <property type="entry name" value="HTH_AraC-typ_CS"/>
</dbReference>
<dbReference type="Pfam" id="PF12833">
    <property type="entry name" value="HTH_18"/>
    <property type="match status" value="1"/>
</dbReference>
<evidence type="ECO:0000256" key="3">
    <source>
        <dbReference type="ARBA" id="ARBA00023163"/>
    </source>
</evidence>
<evidence type="ECO:0000313" key="6">
    <source>
        <dbReference type="Proteomes" id="UP001198242"/>
    </source>
</evidence>
<comment type="caution">
    <text evidence="5">The sequence shown here is derived from an EMBL/GenBank/DDBJ whole genome shotgun (WGS) entry which is preliminary data.</text>
</comment>
<feature type="domain" description="HTH araC/xylS-type" evidence="4">
    <location>
        <begin position="171"/>
        <end position="270"/>
    </location>
</feature>
<dbReference type="PROSITE" id="PS00041">
    <property type="entry name" value="HTH_ARAC_FAMILY_1"/>
    <property type="match status" value="1"/>
</dbReference>
<dbReference type="InterPro" id="IPR037923">
    <property type="entry name" value="HTH-like"/>
</dbReference>
<dbReference type="RefSeq" id="WP_308456196.1">
    <property type="nucleotide sequence ID" value="NZ_JAJEQM010000006.1"/>
</dbReference>
<dbReference type="GO" id="GO:0003700">
    <property type="term" value="F:DNA-binding transcription factor activity"/>
    <property type="evidence" value="ECO:0007669"/>
    <property type="project" value="InterPro"/>
</dbReference>
<dbReference type="SMART" id="SM00342">
    <property type="entry name" value="HTH_ARAC"/>
    <property type="match status" value="1"/>
</dbReference>
<dbReference type="GO" id="GO:0043565">
    <property type="term" value="F:sequence-specific DNA binding"/>
    <property type="evidence" value="ECO:0007669"/>
    <property type="project" value="InterPro"/>
</dbReference>
<dbReference type="SUPFAM" id="SSF51215">
    <property type="entry name" value="Regulatory protein AraC"/>
    <property type="match status" value="1"/>
</dbReference>
<dbReference type="EMBL" id="JAJEQM010000006">
    <property type="protein sequence ID" value="MCC2210256.1"/>
    <property type="molecule type" value="Genomic_DNA"/>
</dbReference>
<gene>
    <name evidence="5" type="ORF">LKE05_05560</name>
</gene>
<keyword evidence="1" id="KW-0805">Transcription regulation</keyword>
<organism evidence="5 6">
    <name type="scientific">Hominilimicola fabiformis</name>
    <dbReference type="NCBI Taxonomy" id="2885356"/>
    <lineage>
        <taxon>Bacteria</taxon>
        <taxon>Bacillati</taxon>
        <taxon>Bacillota</taxon>
        <taxon>Clostridia</taxon>
        <taxon>Eubacteriales</taxon>
        <taxon>Oscillospiraceae</taxon>
        <taxon>Hominilimicola</taxon>
    </lineage>
</organism>
<dbReference type="PROSITE" id="PS01124">
    <property type="entry name" value="HTH_ARAC_FAMILY_2"/>
    <property type="match status" value="1"/>
</dbReference>
<accession>A0AAE3DXN1</accession>
<keyword evidence="6" id="KW-1185">Reference proteome</keyword>
<keyword evidence="3" id="KW-0804">Transcription</keyword>
<dbReference type="SUPFAM" id="SSF46689">
    <property type="entry name" value="Homeodomain-like"/>
    <property type="match status" value="2"/>
</dbReference>
<evidence type="ECO:0000313" key="5">
    <source>
        <dbReference type="EMBL" id="MCC2210256.1"/>
    </source>
</evidence>